<dbReference type="RefSeq" id="WP_349804896.1">
    <property type="nucleotide sequence ID" value="NZ_JBEGDP010000014.1"/>
</dbReference>
<protein>
    <recommendedName>
        <fullName evidence="3">Spore coat protein U domain-containing protein</fullName>
    </recommendedName>
</protein>
<comment type="caution">
    <text evidence="1">The sequence shown here is derived from an EMBL/GenBank/DDBJ whole genome shotgun (WGS) entry which is preliminary data.</text>
</comment>
<dbReference type="Proteomes" id="UP001482520">
    <property type="component" value="Unassembled WGS sequence"/>
</dbReference>
<keyword evidence="2" id="KW-1185">Reference proteome</keyword>
<accession>A0ABV1P085</accession>
<sequence>MNESDAAGADGIAPDATLTVEMPTDGLALPAAGSLVCNVTANNPHYSAGAPGVIAKIRYTCTGNISGTLGVNANLYRFAPGTTGPYVPRASNNQSRPVGPLAAGAVYVPADSLPGIVCKLSDRYYAAAFLTLNAGPSSSTGSVRSNTVSPQKCS</sequence>
<evidence type="ECO:0000313" key="1">
    <source>
        <dbReference type="EMBL" id="MEQ7848138.1"/>
    </source>
</evidence>
<dbReference type="EMBL" id="JBEGDP010000014">
    <property type="protein sequence ID" value="MEQ7848138.1"/>
    <property type="molecule type" value="Genomic_DNA"/>
</dbReference>
<gene>
    <name evidence="1" type="ORF">V6R90_12710</name>
</gene>
<evidence type="ECO:0008006" key="3">
    <source>
        <dbReference type="Google" id="ProtNLM"/>
    </source>
</evidence>
<name>A0ABV1P085_9ACTN</name>
<proteinExistence type="predicted"/>
<evidence type="ECO:0000313" key="2">
    <source>
        <dbReference type="Proteomes" id="UP001482520"/>
    </source>
</evidence>
<organism evidence="1 2">
    <name type="scientific">Nocardioides kribbensis</name>
    <dbReference type="NCBI Taxonomy" id="305517"/>
    <lineage>
        <taxon>Bacteria</taxon>
        <taxon>Bacillati</taxon>
        <taxon>Actinomycetota</taxon>
        <taxon>Actinomycetes</taxon>
        <taxon>Propionibacteriales</taxon>
        <taxon>Nocardioidaceae</taxon>
        <taxon>Nocardioides</taxon>
    </lineage>
</organism>
<reference evidence="1 2" key="1">
    <citation type="submission" date="2024-02" db="EMBL/GenBank/DDBJ databases">
        <title>Full genome sequence of Nocardioides kribbensis.</title>
        <authorList>
            <person name="Poletto B.L."/>
            <person name="Silva G."/>
            <person name="Galante D."/>
            <person name="Campos K.R."/>
            <person name="Santos M.B.N."/>
            <person name="Sacchi C.T."/>
        </authorList>
    </citation>
    <scope>NUCLEOTIDE SEQUENCE [LARGE SCALE GENOMIC DNA]</scope>
    <source>
        <strain evidence="1 2">O4R</strain>
    </source>
</reference>